<dbReference type="HOGENOM" id="CLU_3423630_0_0_1"/>
<dbReference type="PaxDb" id="29760-VIT_06s0004g08110.t01"/>
<dbReference type="EMBL" id="FN594951">
    <property type="protein sequence ID" value="CCB43399.1"/>
    <property type="molecule type" value="Genomic_DNA"/>
</dbReference>
<keyword evidence="2" id="KW-1185">Reference proteome</keyword>
<dbReference type="Proteomes" id="UP000009183">
    <property type="component" value="Chromosome 6"/>
</dbReference>
<sequence length="23" mass="2703">MEDEDRTNVLLIVEELEENLDLA</sequence>
<protein>
    <submittedName>
        <fullName evidence="1">Uncharacterized protein</fullName>
    </submittedName>
</protein>
<evidence type="ECO:0000313" key="2">
    <source>
        <dbReference type="Proteomes" id="UP000009183"/>
    </source>
</evidence>
<reference evidence="2" key="1">
    <citation type="journal article" date="2007" name="Nature">
        <title>The grapevine genome sequence suggests ancestral hexaploidization in major angiosperm phyla.</title>
        <authorList>
            <consortium name="The French-Italian Public Consortium for Grapevine Genome Characterization."/>
            <person name="Jaillon O."/>
            <person name="Aury J.-M."/>
            <person name="Noel B."/>
            <person name="Policriti A."/>
            <person name="Clepet C."/>
            <person name="Casagrande A."/>
            <person name="Choisne N."/>
            <person name="Aubourg S."/>
            <person name="Vitulo N."/>
            <person name="Jubin C."/>
            <person name="Vezzi A."/>
            <person name="Legeai F."/>
            <person name="Hugueney P."/>
            <person name="Dasilva C."/>
            <person name="Horner D."/>
            <person name="Mica E."/>
            <person name="Jublot D."/>
            <person name="Poulain J."/>
            <person name="Bruyere C."/>
            <person name="Billault A."/>
            <person name="Segurens B."/>
            <person name="Gouyvenoux M."/>
            <person name="Ugarte E."/>
            <person name="Cattonaro F."/>
            <person name="Anthouard V."/>
            <person name="Vico V."/>
            <person name="Del Fabbro C."/>
            <person name="Alaux M."/>
            <person name="Di Gaspero G."/>
            <person name="Dumas V."/>
            <person name="Felice N."/>
            <person name="Paillard S."/>
            <person name="Juman I."/>
            <person name="Moroldo M."/>
            <person name="Scalabrin S."/>
            <person name="Canaguier A."/>
            <person name="Le Clainche I."/>
            <person name="Malacrida G."/>
            <person name="Durand E."/>
            <person name="Pesole G."/>
            <person name="Laucou V."/>
            <person name="Chatelet P."/>
            <person name="Merdinoglu D."/>
            <person name="Delledonne M."/>
            <person name="Pezzotti M."/>
            <person name="Lecharny A."/>
            <person name="Scarpelli C."/>
            <person name="Artiguenave F."/>
            <person name="Pe M.E."/>
            <person name="Valle G."/>
            <person name="Morgante M."/>
            <person name="Caboche M."/>
            <person name="Adam-Blondon A.-F."/>
            <person name="Weissenbach J."/>
            <person name="Quetier F."/>
            <person name="Wincker P."/>
        </authorList>
    </citation>
    <scope>NUCLEOTIDE SEQUENCE [LARGE SCALE GENOMIC DNA]</scope>
    <source>
        <strain evidence="2">cv. Pinot noir / PN40024</strain>
    </source>
</reference>
<accession>F6GUB2</accession>
<proteinExistence type="predicted"/>
<name>F6GUB2_VITVI</name>
<dbReference type="InParanoid" id="F6GUB2"/>
<evidence type="ECO:0000313" key="1">
    <source>
        <dbReference type="EMBL" id="CCB43399.1"/>
    </source>
</evidence>
<gene>
    <name evidence="1" type="ordered locus">VIT_06s0004g08110</name>
</gene>
<organism evidence="1 2">
    <name type="scientific">Vitis vinifera</name>
    <name type="common">Grape</name>
    <dbReference type="NCBI Taxonomy" id="29760"/>
    <lineage>
        <taxon>Eukaryota</taxon>
        <taxon>Viridiplantae</taxon>
        <taxon>Streptophyta</taxon>
        <taxon>Embryophyta</taxon>
        <taxon>Tracheophyta</taxon>
        <taxon>Spermatophyta</taxon>
        <taxon>Magnoliopsida</taxon>
        <taxon>eudicotyledons</taxon>
        <taxon>Gunneridae</taxon>
        <taxon>Pentapetalae</taxon>
        <taxon>rosids</taxon>
        <taxon>Vitales</taxon>
        <taxon>Vitaceae</taxon>
        <taxon>Viteae</taxon>
        <taxon>Vitis</taxon>
    </lineage>
</organism>
<dbReference type="AlphaFoldDB" id="F6GUB2"/>